<dbReference type="InterPro" id="IPR035093">
    <property type="entry name" value="RelE/ParE_toxin_dom_sf"/>
</dbReference>
<protein>
    <recommendedName>
        <fullName evidence="2">Cytotoxin</fullName>
    </recommendedName>
</protein>
<name>X1T665_9ZZZZ</name>
<accession>X1T665</accession>
<gene>
    <name evidence="1" type="ORF">S12H4_12952</name>
</gene>
<reference evidence="1" key="1">
    <citation type="journal article" date="2014" name="Front. Microbiol.">
        <title>High frequency of phylogenetically diverse reductive dehalogenase-homologous genes in deep subseafloor sedimentary metagenomes.</title>
        <authorList>
            <person name="Kawai M."/>
            <person name="Futagami T."/>
            <person name="Toyoda A."/>
            <person name="Takaki Y."/>
            <person name="Nishi S."/>
            <person name="Hori S."/>
            <person name="Arai W."/>
            <person name="Tsubouchi T."/>
            <person name="Morono Y."/>
            <person name="Uchiyama I."/>
            <person name="Ito T."/>
            <person name="Fujiyama A."/>
            <person name="Inagaki F."/>
            <person name="Takami H."/>
        </authorList>
    </citation>
    <scope>NUCLEOTIDE SEQUENCE</scope>
    <source>
        <strain evidence="1">Expedition CK06-06</strain>
    </source>
</reference>
<comment type="caution">
    <text evidence="1">The sequence shown here is derived from an EMBL/GenBank/DDBJ whole genome shotgun (WGS) entry which is preliminary data.</text>
</comment>
<evidence type="ECO:0008006" key="2">
    <source>
        <dbReference type="Google" id="ProtNLM"/>
    </source>
</evidence>
<dbReference type="SUPFAM" id="SSF143011">
    <property type="entry name" value="RelE-like"/>
    <property type="match status" value="1"/>
</dbReference>
<proteinExistence type="predicted"/>
<dbReference type="AlphaFoldDB" id="X1T665"/>
<sequence length="89" mass="10295">MAILRIARTESFTKAWKQLTTEQKALGRKAIENLITDMGYLALRAKKIKGAEHIWEARVSRSLRMTFQIEDEMIVLRNIGQHDETLGRP</sequence>
<dbReference type="EMBL" id="BARW01006177">
    <property type="protein sequence ID" value="GAI86886.1"/>
    <property type="molecule type" value="Genomic_DNA"/>
</dbReference>
<dbReference type="Gene3D" id="3.30.2310.20">
    <property type="entry name" value="RelE-like"/>
    <property type="match status" value="1"/>
</dbReference>
<organism evidence="1">
    <name type="scientific">marine sediment metagenome</name>
    <dbReference type="NCBI Taxonomy" id="412755"/>
    <lineage>
        <taxon>unclassified sequences</taxon>
        <taxon>metagenomes</taxon>
        <taxon>ecological metagenomes</taxon>
    </lineage>
</organism>
<evidence type="ECO:0000313" key="1">
    <source>
        <dbReference type="EMBL" id="GAI86886.1"/>
    </source>
</evidence>